<proteinExistence type="inferred from homology"/>
<dbReference type="PANTHER" id="PTHR13281">
    <property type="entry name" value="TRANSMEMBRANE PROTEIN 70, MITOCHONDRIAL"/>
    <property type="match status" value="1"/>
</dbReference>
<feature type="transmembrane region" description="Helical" evidence="2">
    <location>
        <begin position="69"/>
        <end position="88"/>
    </location>
</feature>
<dbReference type="Proteomes" id="UP000053268">
    <property type="component" value="Unassembled WGS sequence"/>
</dbReference>
<organism evidence="3 4">
    <name type="scientific">Papilio xuthus</name>
    <name type="common">Asian swallowtail butterfly</name>
    <dbReference type="NCBI Taxonomy" id="66420"/>
    <lineage>
        <taxon>Eukaryota</taxon>
        <taxon>Metazoa</taxon>
        <taxon>Ecdysozoa</taxon>
        <taxon>Arthropoda</taxon>
        <taxon>Hexapoda</taxon>
        <taxon>Insecta</taxon>
        <taxon>Pterygota</taxon>
        <taxon>Neoptera</taxon>
        <taxon>Endopterygota</taxon>
        <taxon>Lepidoptera</taxon>
        <taxon>Glossata</taxon>
        <taxon>Ditrysia</taxon>
        <taxon>Papilionoidea</taxon>
        <taxon>Papilionidae</taxon>
        <taxon>Papilioninae</taxon>
        <taxon>Papilio</taxon>
    </lineage>
</organism>
<protein>
    <submittedName>
        <fullName evidence="3">Transmembrane protein 70-like, mitochondrial</fullName>
    </submittedName>
</protein>
<feature type="transmembrane region" description="Helical" evidence="2">
    <location>
        <begin position="100"/>
        <end position="122"/>
    </location>
</feature>
<accession>A0A0N0PFC4</accession>
<reference evidence="3 4" key="1">
    <citation type="journal article" date="2015" name="Nat. Commun.">
        <title>Outbred genome sequencing and CRISPR/Cas9 gene editing in butterflies.</title>
        <authorList>
            <person name="Li X."/>
            <person name="Fan D."/>
            <person name="Zhang W."/>
            <person name="Liu G."/>
            <person name="Zhang L."/>
            <person name="Zhao L."/>
            <person name="Fang X."/>
            <person name="Chen L."/>
            <person name="Dong Y."/>
            <person name="Chen Y."/>
            <person name="Ding Y."/>
            <person name="Zhao R."/>
            <person name="Feng M."/>
            <person name="Zhu Y."/>
            <person name="Feng Y."/>
            <person name="Jiang X."/>
            <person name="Zhu D."/>
            <person name="Xiang H."/>
            <person name="Feng X."/>
            <person name="Li S."/>
            <person name="Wang J."/>
            <person name="Zhang G."/>
            <person name="Kronforst M.R."/>
            <person name="Wang W."/>
        </authorList>
    </citation>
    <scope>NUCLEOTIDE SEQUENCE [LARGE SCALE GENOMIC DNA]</scope>
    <source>
        <strain evidence="3">Ya'a_city_454_Px</strain>
        <tissue evidence="3">Whole body</tissue>
    </source>
</reference>
<evidence type="ECO:0000256" key="1">
    <source>
        <dbReference type="ARBA" id="ARBA00005280"/>
    </source>
</evidence>
<dbReference type="STRING" id="66420.A0A0N0PFC4"/>
<dbReference type="GO" id="GO:0031966">
    <property type="term" value="C:mitochondrial membrane"/>
    <property type="evidence" value="ECO:0007669"/>
    <property type="project" value="TreeGrafter"/>
</dbReference>
<evidence type="ECO:0000313" key="4">
    <source>
        <dbReference type="Proteomes" id="UP000053268"/>
    </source>
</evidence>
<sequence length="217" mass="24202">MLRLCYRNAVSQRCCNISALSDCKEIVSGTKGMTAVHKIIGRHYASKKLSEDNKLEQIYYGPLTPQIKAVKIFSLSSSAAGLVAQPIIIKEASTIGSTSLLIAICSVVGFFTFVTPLLLHIITKKYVSEVYYNPDTMSYTAVTRNFFLVSKKLEFKAEDVVVPDIPGMFTTMHAKGTPLFIEARHFNDPMHYAKIMGYDKPLDFKLGNMEEPESSKK</sequence>
<dbReference type="InterPro" id="IPR045325">
    <property type="entry name" value="TMEM70/TMEM186/TMEM223"/>
</dbReference>
<comment type="caution">
    <text evidence="3">The sequence shown here is derived from an EMBL/GenBank/DDBJ whole genome shotgun (WGS) entry which is preliminary data.</text>
</comment>
<name>A0A0N0PFC4_PAPXU</name>
<keyword evidence="2" id="KW-1133">Transmembrane helix</keyword>
<dbReference type="PANTHER" id="PTHR13281:SF0">
    <property type="entry name" value="TRANSMEMBRANE PROTEIN 70, MITOCHONDRIAL"/>
    <property type="match status" value="1"/>
</dbReference>
<keyword evidence="4" id="KW-1185">Reference proteome</keyword>
<evidence type="ECO:0000313" key="3">
    <source>
        <dbReference type="EMBL" id="KPJ20712.1"/>
    </source>
</evidence>
<dbReference type="InterPro" id="IPR009724">
    <property type="entry name" value="TMEM70"/>
</dbReference>
<dbReference type="AlphaFoldDB" id="A0A0N0PFC4"/>
<dbReference type="EMBL" id="LADI01010212">
    <property type="protein sequence ID" value="KPJ20712.1"/>
    <property type="molecule type" value="Genomic_DNA"/>
</dbReference>
<dbReference type="GO" id="GO:0033615">
    <property type="term" value="P:mitochondrial proton-transporting ATP synthase complex assembly"/>
    <property type="evidence" value="ECO:0007669"/>
    <property type="project" value="TreeGrafter"/>
</dbReference>
<keyword evidence="2 3" id="KW-0812">Transmembrane</keyword>
<dbReference type="Pfam" id="PF06979">
    <property type="entry name" value="TMEM70"/>
    <property type="match status" value="1"/>
</dbReference>
<evidence type="ECO:0000256" key="2">
    <source>
        <dbReference type="SAM" id="Phobius"/>
    </source>
</evidence>
<comment type="similarity">
    <text evidence="1">Belongs to the TMEM70 family.</text>
</comment>
<keyword evidence="2" id="KW-0472">Membrane</keyword>
<gene>
    <name evidence="3" type="ORF">RR46_00181</name>
</gene>